<evidence type="ECO:0000313" key="5">
    <source>
        <dbReference type="Proteomes" id="UP000678499"/>
    </source>
</evidence>
<accession>A0A7R9BT23</accession>
<dbReference type="EMBL" id="CAJPEX010001881">
    <property type="protein sequence ID" value="CAG0920134.1"/>
    <property type="molecule type" value="Genomic_DNA"/>
</dbReference>
<keyword evidence="5" id="KW-1185">Reference proteome</keyword>
<organism evidence="4">
    <name type="scientific">Notodromas monacha</name>
    <dbReference type="NCBI Taxonomy" id="399045"/>
    <lineage>
        <taxon>Eukaryota</taxon>
        <taxon>Metazoa</taxon>
        <taxon>Ecdysozoa</taxon>
        <taxon>Arthropoda</taxon>
        <taxon>Crustacea</taxon>
        <taxon>Oligostraca</taxon>
        <taxon>Ostracoda</taxon>
        <taxon>Podocopa</taxon>
        <taxon>Podocopida</taxon>
        <taxon>Cypridocopina</taxon>
        <taxon>Cypridoidea</taxon>
        <taxon>Cyprididae</taxon>
        <taxon>Notodromas</taxon>
    </lineage>
</organism>
<protein>
    <submittedName>
        <fullName evidence="4">Uncharacterized protein</fullName>
    </submittedName>
</protein>
<feature type="compositionally biased region" description="Basic and acidic residues" evidence="2">
    <location>
        <begin position="56"/>
        <end position="79"/>
    </location>
</feature>
<gene>
    <name evidence="4" type="ORF">NMOB1V02_LOCUS7646</name>
</gene>
<dbReference type="AlphaFoldDB" id="A0A7R9BT23"/>
<dbReference type="EMBL" id="OA883918">
    <property type="protein sequence ID" value="CAD7279982.1"/>
    <property type="molecule type" value="Genomic_DNA"/>
</dbReference>
<name>A0A7R9BT23_9CRUS</name>
<evidence type="ECO:0000256" key="1">
    <source>
        <dbReference type="SAM" id="Coils"/>
    </source>
</evidence>
<feature type="region of interest" description="Disordered" evidence="2">
    <location>
        <begin position="45"/>
        <end position="79"/>
    </location>
</feature>
<proteinExistence type="predicted"/>
<feature type="compositionally biased region" description="Polar residues" evidence="2">
    <location>
        <begin position="598"/>
        <end position="610"/>
    </location>
</feature>
<dbReference type="Proteomes" id="UP000678499">
    <property type="component" value="Unassembled WGS sequence"/>
</dbReference>
<feature type="region of interest" description="Disordered" evidence="2">
    <location>
        <begin position="235"/>
        <end position="254"/>
    </location>
</feature>
<feature type="chain" id="PRO_5036210211" evidence="3">
    <location>
        <begin position="22"/>
        <end position="610"/>
    </location>
</feature>
<sequence>MTPKWAVVLLCGLWYPRDGLSSSLMLHHKMLPDFSDIFSLHQDHNNAQQQQKVKRSAQETTDRPSKLSKKQAEDPDPTVQHERILKHLRDLHNLQLQHAAHQQFEDKQVEERQRVQMRHQQELEEMQSKQLSQMKRVIDQMQAMIDQHTKDQKTMQITQQKERDSMRIRQQAQLREILKEKVKNKAQQEHMQRQMEVEQLKRLQQERLRLHEKEVGLEKMRLMQQGKFHENVNDLKSEQQQQHQHQQNEDQEKEAAGTGYLAYSGDAMKIEGALRNTEATPVGDEAELSRAEAGLRVEEKTVQSSAAAGNPDAWKHSKNSALKFLQGKHFFEFLEKEARQLIPTPATAAAAGGATSGSKLFSRNLPSPNLCIQSQMMGQIEPCRPLMIMPNTHMVNRTVFLNHFEPTTGHISKNQKSADWQSFMKCLQTQKALLGSYLTGSVSLESSDVMGTFSSQATLATITVDNGNADKPTITPTLCSEVSTYIPISIARTIKFIPPPGIKKIRKRPHKKQPNEEVKQLKRRLAELVGLEKTQMARQKQEALQQAQAHLKERKLLRDERQKLLATLHSLILTKETSVVTTPDPRDSENPEDLLESDTPSLTTLIDDSL</sequence>
<evidence type="ECO:0000256" key="2">
    <source>
        <dbReference type="SAM" id="MobiDB-lite"/>
    </source>
</evidence>
<evidence type="ECO:0000256" key="3">
    <source>
        <dbReference type="SAM" id="SignalP"/>
    </source>
</evidence>
<keyword evidence="1" id="KW-0175">Coiled coil</keyword>
<feature type="region of interest" description="Disordered" evidence="2">
    <location>
        <begin position="579"/>
        <end position="610"/>
    </location>
</feature>
<feature type="coiled-coil region" evidence="1">
    <location>
        <begin position="109"/>
        <end position="151"/>
    </location>
</feature>
<feature type="signal peptide" evidence="3">
    <location>
        <begin position="1"/>
        <end position="21"/>
    </location>
</feature>
<reference evidence="4" key="1">
    <citation type="submission" date="2020-11" db="EMBL/GenBank/DDBJ databases">
        <authorList>
            <person name="Tran Van P."/>
        </authorList>
    </citation>
    <scope>NUCLEOTIDE SEQUENCE</scope>
</reference>
<keyword evidence="3" id="KW-0732">Signal</keyword>
<evidence type="ECO:0000313" key="4">
    <source>
        <dbReference type="EMBL" id="CAD7279982.1"/>
    </source>
</evidence>